<dbReference type="Gene3D" id="3.20.20.80">
    <property type="entry name" value="Glycosidases"/>
    <property type="match status" value="1"/>
</dbReference>
<name>A0A7C4GFS4_9BACT</name>
<accession>A0A7C4GFS4</accession>
<proteinExistence type="predicted"/>
<keyword evidence="2" id="KW-1133">Transmembrane helix</keyword>
<reference evidence="4" key="1">
    <citation type="journal article" date="2020" name="mSystems">
        <title>Genome- and Community-Level Interaction Insights into Carbon Utilization and Element Cycling Functions of Hydrothermarchaeota in Hydrothermal Sediment.</title>
        <authorList>
            <person name="Zhou Z."/>
            <person name="Liu Y."/>
            <person name="Xu W."/>
            <person name="Pan J."/>
            <person name="Luo Z.H."/>
            <person name="Li M."/>
        </authorList>
    </citation>
    <scope>NUCLEOTIDE SEQUENCE [LARGE SCALE GENOMIC DNA]</scope>
    <source>
        <strain evidence="4">SpSt-609</strain>
    </source>
</reference>
<organism evidence="4">
    <name type="scientific">Fervidobacterium thailandense</name>
    <dbReference type="NCBI Taxonomy" id="1008305"/>
    <lineage>
        <taxon>Bacteria</taxon>
        <taxon>Thermotogati</taxon>
        <taxon>Thermotogota</taxon>
        <taxon>Thermotogae</taxon>
        <taxon>Thermotogales</taxon>
        <taxon>Fervidobacteriaceae</taxon>
        <taxon>Fervidobacterium</taxon>
    </lineage>
</organism>
<dbReference type="Pfam" id="PF13200">
    <property type="entry name" value="DUF4015"/>
    <property type="match status" value="1"/>
</dbReference>
<dbReference type="AlphaFoldDB" id="A0A7C4GFS4"/>
<comment type="caution">
    <text evidence="4">The sequence shown here is derived from an EMBL/GenBank/DDBJ whole genome shotgun (WGS) entry which is preliminary data.</text>
</comment>
<sequence length="625" mass="71912">MERQRGEDKKSKLSRFINLFSQKSSNIIAQRNVNHESKFWKSIILVLSLIFLTGLTIVVSVRIFSENLKADPVKKINMQEPRQSKVLPKERDKIAQETNHLVPNQSEENIPHTRESTDAKLADVETALQQSNGSNDGKKAEEVTPSEGIVIKLSEHNMQFQNSTQATPTTSNQVFQNDKQSQDEPVLLTSQIVETDKLNTKNDYAFVKITPVSLIENPETKREIGRLKIGDFVRPIDKQEYKGVEYTKVLRKTPNGDLVGWVRSNFLSSSLSEVLGKKFDEIQFPVFTKKEAAKKDVRGIFLTRYSVDTRAKIREWVNFAKRNNLNTFVIDVKDDDGFLLFKMDIGSKMVPIANERAFYTKEEMKEILNELKSNGIYVIARIVCFKDPSYAKTYPERAIVYKDSGQLYTGIYKVPWASAYDRQLWKYNVEVARETIEVGFDEIQYDYIRFPELREDMKAKLDLRQQDPNESFPEAIQRFLLYARRELEQYGVPLAIDVFGLSSTAIDDVGIGQHWEALSSIADIICPMVYPSHYANGVFGLPVPDAYPYETVYNSVLDGIKRNLQLPSPARIRPWIQSFTATWVKGHIVYDEKAIKKQIKALKDLGINEYMLWNASNKYLEMHYE</sequence>
<evidence type="ECO:0000256" key="2">
    <source>
        <dbReference type="SAM" id="Phobius"/>
    </source>
</evidence>
<feature type="compositionally biased region" description="Polar residues" evidence="1">
    <location>
        <begin position="98"/>
        <end position="108"/>
    </location>
</feature>
<feature type="region of interest" description="Disordered" evidence="1">
    <location>
        <begin position="98"/>
        <end position="118"/>
    </location>
</feature>
<dbReference type="SUPFAM" id="SSF51445">
    <property type="entry name" value="(Trans)glycosidases"/>
    <property type="match status" value="1"/>
</dbReference>
<keyword evidence="2" id="KW-0812">Transmembrane</keyword>
<dbReference type="InterPro" id="IPR025275">
    <property type="entry name" value="DUF4015"/>
</dbReference>
<feature type="transmembrane region" description="Helical" evidence="2">
    <location>
        <begin position="43"/>
        <end position="64"/>
    </location>
</feature>
<keyword evidence="2" id="KW-0472">Membrane</keyword>
<gene>
    <name evidence="4" type="ORF">ENT77_00130</name>
</gene>
<protein>
    <recommendedName>
        <fullName evidence="3">DUF4015 domain-containing protein</fullName>
    </recommendedName>
</protein>
<evidence type="ECO:0000259" key="3">
    <source>
        <dbReference type="Pfam" id="PF13200"/>
    </source>
</evidence>
<dbReference type="EMBL" id="DSZY01000004">
    <property type="protein sequence ID" value="HGU39602.1"/>
    <property type="molecule type" value="Genomic_DNA"/>
</dbReference>
<evidence type="ECO:0000256" key="1">
    <source>
        <dbReference type="SAM" id="MobiDB-lite"/>
    </source>
</evidence>
<feature type="domain" description="DUF4015" evidence="3">
    <location>
        <begin position="299"/>
        <end position="619"/>
    </location>
</feature>
<dbReference type="InterPro" id="IPR017853">
    <property type="entry name" value="GH"/>
</dbReference>
<feature type="compositionally biased region" description="Basic and acidic residues" evidence="1">
    <location>
        <begin position="109"/>
        <end position="118"/>
    </location>
</feature>
<evidence type="ECO:0000313" key="4">
    <source>
        <dbReference type="EMBL" id="HGU39602.1"/>
    </source>
</evidence>